<evidence type="ECO:0000256" key="17">
    <source>
        <dbReference type="ARBA" id="ARBA00029440"/>
    </source>
</evidence>
<keyword evidence="12 22" id="KW-0560">Oxidoreductase</keyword>
<keyword evidence="8" id="KW-0288">FMN</keyword>
<protein>
    <recommendedName>
        <fullName evidence="5">glutamate synthase (NADPH)</fullName>
        <ecNumber evidence="5">1.4.1.13</ecNumber>
    </recommendedName>
</protein>
<keyword evidence="13" id="KW-0408">Iron</keyword>
<dbReference type="Pfam" id="PF01493">
    <property type="entry name" value="GXGXG"/>
    <property type="match status" value="1"/>
</dbReference>
<evidence type="ECO:0000256" key="10">
    <source>
        <dbReference type="ARBA" id="ARBA00022827"/>
    </source>
</evidence>
<comment type="catalytic activity">
    <reaction evidence="18">
        <text>2 L-glutamate + NADP(+) = L-glutamine + 2-oxoglutarate + NADPH + H(+)</text>
        <dbReference type="Rhea" id="RHEA:15501"/>
        <dbReference type="ChEBI" id="CHEBI:15378"/>
        <dbReference type="ChEBI" id="CHEBI:16810"/>
        <dbReference type="ChEBI" id="CHEBI:29985"/>
        <dbReference type="ChEBI" id="CHEBI:57783"/>
        <dbReference type="ChEBI" id="CHEBI:58349"/>
        <dbReference type="ChEBI" id="CHEBI:58359"/>
        <dbReference type="EC" id="1.4.1.13"/>
    </reaction>
</comment>
<comment type="cofactor">
    <cofactor evidence="2">
        <name>[3Fe-4S] cluster</name>
        <dbReference type="ChEBI" id="CHEBI:21137"/>
    </cofactor>
</comment>
<evidence type="ECO:0000256" key="11">
    <source>
        <dbReference type="ARBA" id="ARBA00022962"/>
    </source>
</evidence>
<evidence type="ECO:0000256" key="16">
    <source>
        <dbReference type="ARBA" id="ARBA00023291"/>
    </source>
</evidence>
<comment type="cofactor">
    <cofactor evidence="1">
        <name>FMN</name>
        <dbReference type="ChEBI" id="CHEBI:58210"/>
    </cofactor>
</comment>
<accession>A0A1K1LC08</accession>
<keyword evidence="9" id="KW-0479">Metal-binding</keyword>
<evidence type="ECO:0000256" key="1">
    <source>
        <dbReference type="ARBA" id="ARBA00001917"/>
    </source>
</evidence>
<evidence type="ECO:0000256" key="19">
    <source>
        <dbReference type="SAM" id="MobiDB-lite"/>
    </source>
</evidence>
<dbReference type="Pfam" id="PF04898">
    <property type="entry name" value="Glu_syn_central"/>
    <property type="match status" value="1"/>
</dbReference>
<dbReference type="Pfam" id="PF01645">
    <property type="entry name" value="Glu_synthase"/>
    <property type="match status" value="1"/>
</dbReference>
<dbReference type="InterPro" id="IPR029055">
    <property type="entry name" value="Ntn_hydrolases_N"/>
</dbReference>
<evidence type="ECO:0000256" key="7">
    <source>
        <dbReference type="ARBA" id="ARBA00022630"/>
    </source>
</evidence>
<dbReference type="CDD" id="cd00982">
    <property type="entry name" value="gltB_C"/>
    <property type="match status" value="1"/>
</dbReference>
<dbReference type="InterPro" id="IPR002932">
    <property type="entry name" value="Glu_synthdom"/>
</dbReference>
<dbReference type="SUPFAM" id="SSF51395">
    <property type="entry name" value="FMN-linked oxidoreductases"/>
    <property type="match status" value="1"/>
</dbReference>
<comment type="pathway">
    <text evidence="17">Amino-acid biosynthesis.</text>
</comment>
<dbReference type="GO" id="GO:0019676">
    <property type="term" value="P:ammonia assimilation cycle"/>
    <property type="evidence" value="ECO:0007669"/>
    <property type="project" value="TreeGrafter"/>
</dbReference>
<evidence type="ECO:0000259" key="20">
    <source>
        <dbReference type="PROSITE" id="PS51278"/>
    </source>
</evidence>
<dbReference type="SUPFAM" id="SSF69336">
    <property type="entry name" value="Alpha subunit of glutamate synthase, C-terminal domain"/>
    <property type="match status" value="1"/>
</dbReference>
<evidence type="ECO:0000256" key="4">
    <source>
        <dbReference type="ARBA" id="ARBA00009716"/>
    </source>
</evidence>
<evidence type="ECO:0000256" key="12">
    <source>
        <dbReference type="ARBA" id="ARBA00023002"/>
    </source>
</evidence>
<dbReference type="PROSITE" id="PS51379">
    <property type="entry name" value="4FE4S_FER_2"/>
    <property type="match status" value="1"/>
</dbReference>
<evidence type="ECO:0000256" key="8">
    <source>
        <dbReference type="ARBA" id="ARBA00022643"/>
    </source>
</evidence>
<dbReference type="NCBIfam" id="NF008730">
    <property type="entry name" value="PRK11750.1"/>
    <property type="match status" value="1"/>
</dbReference>
<dbReference type="Gene3D" id="2.160.20.60">
    <property type="entry name" value="Glutamate synthase, alpha subunit, C-terminal domain"/>
    <property type="match status" value="1"/>
</dbReference>
<evidence type="ECO:0000256" key="5">
    <source>
        <dbReference type="ARBA" id="ARBA00012079"/>
    </source>
</evidence>
<evidence type="ECO:0000256" key="14">
    <source>
        <dbReference type="ARBA" id="ARBA00023014"/>
    </source>
</evidence>
<comment type="similarity">
    <text evidence="4">Belongs to the glutamate synthase family.</text>
</comment>
<keyword evidence="15" id="KW-0314">Glutamate biosynthesis</keyword>
<dbReference type="KEGG" id="dpg:DESPIGER_0350"/>
<dbReference type="CDD" id="cd00713">
    <property type="entry name" value="GltS"/>
    <property type="match status" value="1"/>
</dbReference>
<dbReference type="Gene3D" id="3.20.20.70">
    <property type="entry name" value="Aldolase class I"/>
    <property type="match status" value="2"/>
</dbReference>
<dbReference type="InterPro" id="IPR013785">
    <property type="entry name" value="Aldolase_TIM"/>
</dbReference>
<dbReference type="OrthoDB" id="9758182at2"/>
<dbReference type="Pfam" id="PF00310">
    <property type="entry name" value="GATase_2"/>
    <property type="match status" value="1"/>
</dbReference>
<keyword evidence="16" id="KW-0003">3Fe-4S</keyword>
<dbReference type="GO" id="GO:0051538">
    <property type="term" value="F:3 iron, 4 sulfur cluster binding"/>
    <property type="evidence" value="ECO:0007669"/>
    <property type="project" value="UniProtKB-KW"/>
</dbReference>
<sequence>MNGLFDPRREHDACGVGFVAYLDGQSRHDVMHMALGAMTRMAHRGGGDGKNGDGAGILFPLPRGFFLRQWPALSVCATPWAVAQLFLPRDAALRASCLRRFRDTFTACGLRVEDERDVPVREEVLAPAARQTMPDFLQLLVLPDTSSPEAAELHDPEALERRLFLARHMAENLIWKELRQQGQDTRLFYVASCSCRSIVYKGMLPGSRMGEFYTDLTDGDCAAPFAVFHERFSTNTLPSWPLAQPFRLAAHNGEINTLRGNAAHMGVREAVLASPLLGAHLKDALPVINPDTSDSGTLDNVLELLVRAGYSLPHALMMMIPEPFGPTFVMGDNKRAFYEYHSSLMEPWDGPTCLVFTDGWRRVGAMLDRNGLRPCRWSVSRDGLMVLGSESGLVDTPEEDIIQRGQLQPRRMILADVEHHRIAPDAEIKGQVIRSQPWRRWLQKHAVRLETLNSMGEEGDAAHALPPLERRLRQAGCDSAWQRQVLVPMAENAQEPVCSMGTDKPLPCLSEEPQSLFRWFKQRFAQVTNPPIDPYREQLSMSLMGHAGHAGNILEPGPESCAVLRLPHPFLTTDDMRRIRASRRPAVRAVTLDATFPAHGDGEALRTSLDRLFADAETAIAQGATILVVSDTAMTADRAPIPALLACAGLHHHLIRAGLRHACGIIAESGEACEVIHMAQLIGYGVNAVCPHAALDAVRRMAREGRLSTDAGPLDEEDAQERYINALKKGLLKAFARLGISTLRSFRGSQPFEALGLAQDVIDRYFTGTPCSITGIGLETLARDAALRHAQAWDDAAGPAAAPAARLWGPRTVRALHTAVNEDGSGQAPSPAWQTFTELCNGQEARGFTLRSLLEIAPGQARMPVPLDDVEPEEDILRHFVGAAISYGAISDEAHRTLAEGCNACGVPSNCGEGGEDPARNPPWTDADGRRHDARSRIRQIASGRFGVTAEYLVHAEEIQIKAAQGAKPGEGGQLPAYKVTVDIARVRATMPGVSLVSPPPHHDIYSIEDLAQLIYDLRHLNPSARISVKLVAENGVGTIAVGVAKAGADCVVISGHDGGTGASPHSAIHYVGLPWESGLSEAHQALVTCGMRRRVSLQTDGLLRTGRDVVVAALLGAEEFAFGTALMVSMGCVMCRSCMKGRCPAGIATQDEKLRARFKGRPEHVMRFLRLLAGDVRRELAALGFRSLNEAVGHADLLAQRTDITGRAASLDLSRLLWTPDAVCGQHHAGGFPRVCEPTVLEQDLDQAAEPVLAGQCDHLRIERTIRNVDRAVGARLSGSIVLRHGAAGLPRDSLHLHFHGQAGQSLGAFLAPGVTLEVEGSVNDYAGKGLAGGIIVVRPDAGARFVAAEQAVAGNVALYGATAGEAYFCGQAGERFAVRNSGACAVVEGVGDHGCEYMTGGTVVVLGRTGYNFAAGMSGGTAFVYDLDEHFQNRCNIESVDLESVWQEEDQALLRRLVEQHAACTGSAKAASLLANWDAALPLFVKVMPLDYKNVLRRQAEAAHDAETASATEEVFHARGENEHA</sequence>
<reference evidence="23" key="1">
    <citation type="submission" date="2016-10" db="EMBL/GenBank/DDBJ databases">
        <authorList>
            <person name="Wegmann U."/>
        </authorList>
    </citation>
    <scope>NUCLEOTIDE SEQUENCE [LARGE SCALE GENOMIC DNA]</scope>
</reference>
<keyword evidence="14" id="KW-0411">Iron-sulfur</keyword>
<feature type="region of interest" description="Disordered" evidence="19">
    <location>
        <begin position="1508"/>
        <end position="1527"/>
    </location>
</feature>
<keyword evidence="7" id="KW-0285">Flavoprotein</keyword>
<evidence type="ECO:0000256" key="2">
    <source>
        <dbReference type="ARBA" id="ARBA00001927"/>
    </source>
</evidence>
<name>A0A1K1LC08_9BACT</name>
<organism evidence="22 23">
    <name type="scientific">Desulfovibrio piger</name>
    <dbReference type="NCBI Taxonomy" id="901"/>
    <lineage>
        <taxon>Bacteria</taxon>
        <taxon>Pseudomonadati</taxon>
        <taxon>Thermodesulfobacteriota</taxon>
        <taxon>Desulfovibrionia</taxon>
        <taxon>Desulfovibrionales</taxon>
        <taxon>Desulfovibrionaceae</taxon>
        <taxon>Desulfovibrio</taxon>
    </lineage>
</organism>
<dbReference type="EC" id="1.4.1.13" evidence="5"/>
<keyword evidence="10" id="KW-0274">FAD</keyword>
<evidence type="ECO:0000256" key="15">
    <source>
        <dbReference type="ARBA" id="ARBA00023164"/>
    </source>
</evidence>
<dbReference type="SUPFAM" id="SSF56235">
    <property type="entry name" value="N-terminal nucleophile aminohydrolases (Ntn hydrolases)"/>
    <property type="match status" value="1"/>
</dbReference>
<dbReference type="InterPro" id="IPR050711">
    <property type="entry name" value="ET-N_metabolism_enzyme"/>
</dbReference>
<dbReference type="InterPro" id="IPR002489">
    <property type="entry name" value="Glu_synth_asu_C"/>
</dbReference>
<dbReference type="RefSeq" id="WP_072332275.1">
    <property type="nucleotide sequence ID" value="NZ_LT630450.1"/>
</dbReference>
<evidence type="ECO:0000256" key="13">
    <source>
        <dbReference type="ARBA" id="ARBA00023004"/>
    </source>
</evidence>
<dbReference type="GO" id="GO:0004355">
    <property type="term" value="F:glutamate synthase (NADPH) activity"/>
    <property type="evidence" value="ECO:0007669"/>
    <property type="project" value="UniProtKB-EC"/>
</dbReference>
<dbReference type="CDD" id="cd02808">
    <property type="entry name" value="GltS_FMN"/>
    <property type="match status" value="1"/>
</dbReference>
<dbReference type="PANTHER" id="PTHR11938">
    <property type="entry name" value="FAD NADPH DEHYDROGENASE/OXIDOREDUCTASE"/>
    <property type="match status" value="1"/>
</dbReference>
<feature type="compositionally biased region" description="Basic and acidic residues" evidence="19">
    <location>
        <begin position="1516"/>
        <end position="1527"/>
    </location>
</feature>
<comment type="cofactor">
    <cofactor evidence="3">
        <name>FAD</name>
        <dbReference type="ChEBI" id="CHEBI:57692"/>
    </cofactor>
</comment>
<dbReference type="Gene3D" id="3.60.20.10">
    <property type="entry name" value="Glutamine Phosphoribosylpyrophosphate, subunit 1, domain 1"/>
    <property type="match status" value="1"/>
</dbReference>
<dbReference type="FunFam" id="2.160.20.60:FF:000001">
    <property type="entry name" value="Glutamate synthase, large subunit"/>
    <property type="match status" value="1"/>
</dbReference>
<keyword evidence="23" id="KW-1185">Reference proteome</keyword>
<dbReference type="PROSITE" id="PS51278">
    <property type="entry name" value="GATASE_TYPE_2"/>
    <property type="match status" value="1"/>
</dbReference>
<dbReference type="InterPro" id="IPR006982">
    <property type="entry name" value="Glu_synth_centr_N"/>
</dbReference>
<evidence type="ECO:0000256" key="3">
    <source>
        <dbReference type="ARBA" id="ARBA00001974"/>
    </source>
</evidence>
<gene>
    <name evidence="22" type="ORF">DESPIGER_0350</name>
</gene>
<dbReference type="InterPro" id="IPR017896">
    <property type="entry name" value="4Fe4S_Fe-S-bd"/>
</dbReference>
<feature type="domain" description="4Fe-4S ferredoxin-type" evidence="21">
    <location>
        <begin position="1125"/>
        <end position="1154"/>
    </location>
</feature>
<keyword evidence="6" id="KW-0028">Amino-acid biosynthesis</keyword>
<evidence type="ECO:0000313" key="22">
    <source>
        <dbReference type="EMBL" id="SFV72241.1"/>
    </source>
</evidence>
<evidence type="ECO:0000259" key="21">
    <source>
        <dbReference type="PROSITE" id="PS51379"/>
    </source>
</evidence>
<keyword evidence="11" id="KW-0315">Glutamine amidotransferase</keyword>
<dbReference type="GO" id="GO:0006537">
    <property type="term" value="P:glutamate biosynthetic process"/>
    <property type="evidence" value="ECO:0007669"/>
    <property type="project" value="UniProtKB-KW"/>
</dbReference>
<dbReference type="Proteomes" id="UP000186323">
    <property type="component" value="Chromosome I"/>
</dbReference>
<dbReference type="GO" id="GO:0046872">
    <property type="term" value="F:metal ion binding"/>
    <property type="evidence" value="ECO:0007669"/>
    <property type="project" value="UniProtKB-KW"/>
</dbReference>
<dbReference type="EMBL" id="LT630450">
    <property type="protein sequence ID" value="SFV72241.1"/>
    <property type="molecule type" value="Genomic_DNA"/>
</dbReference>
<dbReference type="InterPro" id="IPR036485">
    <property type="entry name" value="Glu_synth_asu_C_sf"/>
</dbReference>
<proteinExistence type="inferred from homology"/>
<feature type="region of interest" description="Disordered" evidence="19">
    <location>
        <begin position="913"/>
        <end position="932"/>
    </location>
</feature>
<evidence type="ECO:0000256" key="18">
    <source>
        <dbReference type="ARBA" id="ARBA00048151"/>
    </source>
</evidence>
<dbReference type="InterPro" id="IPR017932">
    <property type="entry name" value="GATase_2_dom"/>
</dbReference>
<evidence type="ECO:0000256" key="6">
    <source>
        <dbReference type="ARBA" id="ARBA00022605"/>
    </source>
</evidence>
<evidence type="ECO:0000256" key="9">
    <source>
        <dbReference type="ARBA" id="ARBA00022723"/>
    </source>
</evidence>
<feature type="domain" description="Glutamine amidotransferase type-2" evidence="20">
    <location>
        <begin position="14"/>
        <end position="418"/>
    </location>
</feature>
<evidence type="ECO:0000313" key="23">
    <source>
        <dbReference type="Proteomes" id="UP000186323"/>
    </source>
</evidence>
<dbReference type="PANTHER" id="PTHR11938:SF133">
    <property type="entry name" value="GLUTAMATE SYNTHASE (NADH)"/>
    <property type="match status" value="1"/>
</dbReference>